<dbReference type="PIRSF" id="PIRSF036428">
    <property type="entry name" value="CobL"/>
    <property type="match status" value="1"/>
</dbReference>
<organism evidence="7 8">
    <name type="scientific">Paracoccus sanguinis</name>
    <dbReference type="NCBI Taxonomy" id="1545044"/>
    <lineage>
        <taxon>Bacteria</taxon>
        <taxon>Pseudomonadati</taxon>
        <taxon>Pseudomonadota</taxon>
        <taxon>Alphaproteobacteria</taxon>
        <taxon>Rhodobacterales</taxon>
        <taxon>Paracoccaceae</taxon>
        <taxon>Paracoccus</taxon>
    </lineage>
</organism>
<dbReference type="Gene3D" id="3.40.50.150">
    <property type="entry name" value="Vaccinia Virus protein VP39"/>
    <property type="match status" value="1"/>
</dbReference>
<dbReference type="InterPro" id="IPR012818">
    <property type="entry name" value="CbiE"/>
</dbReference>
<evidence type="ECO:0000313" key="8">
    <source>
        <dbReference type="Proteomes" id="UP000029858"/>
    </source>
</evidence>
<dbReference type="GO" id="GO:0032259">
    <property type="term" value="P:methylation"/>
    <property type="evidence" value="ECO:0007669"/>
    <property type="project" value="UniProtKB-KW"/>
</dbReference>
<keyword evidence="4 7" id="KW-0808">Transferase</keyword>
<name>A0A099GH52_9RHOB</name>
<evidence type="ECO:0000256" key="4">
    <source>
        <dbReference type="ARBA" id="ARBA00022679"/>
    </source>
</evidence>
<dbReference type="AlphaFoldDB" id="A0A099GH52"/>
<comment type="pathway">
    <text evidence="1">Cofactor biosynthesis; adenosylcobalamin biosynthesis.</text>
</comment>
<gene>
    <name evidence="7" type="ORF">IX56_09670</name>
</gene>
<proteinExistence type="predicted"/>
<evidence type="ECO:0000259" key="6">
    <source>
        <dbReference type="Pfam" id="PF00590"/>
    </source>
</evidence>
<dbReference type="Gene3D" id="3.40.1010.10">
    <property type="entry name" value="Cobalt-precorrin-4 Transmethylase, Domain 1"/>
    <property type="match status" value="1"/>
</dbReference>
<dbReference type="InterPro" id="IPR006365">
    <property type="entry name" value="Cbl_synth_CobL"/>
</dbReference>
<sequence>MVEWLSIVGIGEDGAAGLPKASRAALDAAEVVFGGPRHLAMIDHPDGRAWSVPFSIAPVLALRGRRVAVLASGDPFWHGAGGALAAALPADEWRAFPSPSVFSLAAARLGWRLEEVTCLGLHAAPVQRLRPHLAPGARLIVTLRDGEAVARMAAWLVAEGFGATRLTVLERLGGPAERLRAAQAEGFALDKIDPLVAASLEVDGAGRVVPCTAGVPDGFFDHDGQITKRPVRALALSALAPRPGELLWDIGAGSGSIGIEWLLAHPRNRAIGIEADPARAARAQANAARLGVDRLEVRQGRALDHLDGLHDPQAVFVGGGCDAALIDALWDRLAPGTRLVVHAVTLETEALLTSRHGERGGSLLRIELAEAAPLGRKRGWKAAYPIVQWSVVR</sequence>
<dbReference type="NCBIfam" id="TIGR02469">
    <property type="entry name" value="CbiT"/>
    <property type="match status" value="1"/>
</dbReference>
<dbReference type="Proteomes" id="UP000029858">
    <property type="component" value="Unassembled WGS sequence"/>
</dbReference>
<dbReference type="InterPro" id="IPR014008">
    <property type="entry name" value="Cbl_synth_MTase_CbiT"/>
</dbReference>
<dbReference type="InterPro" id="IPR000878">
    <property type="entry name" value="4pyrrol_Mease"/>
</dbReference>
<dbReference type="PANTHER" id="PTHR43182">
    <property type="entry name" value="COBALT-PRECORRIN-6B C(15)-METHYLTRANSFERASE (DECARBOXYLATING)"/>
    <property type="match status" value="1"/>
</dbReference>
<dbReference type="Pfam" id="PF00590">
    <property type="entry name" value="TP_methylase"/>
    <property type="match status" value="1"/>
</dbReference>
<protein>
    <submittedName>
        <fullName evidence="7">Precorrin-6Y methyltransferase</fullName>
    </submittedName>
</protein>
<keyword evidence="5" id="KW-0949">S-adenosyl-L-methionine</keyword>
<dbReference type="InterPro" id="IPR050714">
    <property type="entry name" value="Cobalamin_biosynth_MTase"/>
</dbReference>
<evidence type="ECO:0000256" key="2">
    <source>
        <dbReference type="ARBA" id="ARBA00022573"/>
    </source>
</evidence>
<dbReference type="InterPro" id="IPR035996">
    <property type="entry name" value="4pyrrol_Methylase_sf"/>
</dbReference>
<dbReference type="SUPFAM" id="SSF53790">
    <property type="entry name" value="Tetrapyrrole methylase"/>
    <property type="match status" value="1"/>
</dbReference>
<dbReference type="PANTHER" id="PTHR43182:SF1">
    <property type="entry name" value="COBALT-PRECORRIN-7 C(5)-METHYLTRANSFERASE"/>
    <property type="match status" value="1"/>
</dbReference>
<dbReference type="EMBL" id="JRKQ01000044">
    <property type="protein sequence ID" value="KGJ22180.1"/>
    <property type="molecule type" value="Genomic_DNA"/>
</dbReference>
<dbReference type="InterPro" id="IPR014777">
    <property type="entry name" value="4pyrrole_Mease_sub1"/>
</dbReference>
<dbReference type="RefSeq" id="WP_036709651.1">
    <property type="nucleotide sequence ID" value="NZ_JRKQ01000044.1"/>
</dbReference>
<comment type="caution">
    <text evidence="7">The sequence shown here is derived from an EMBL/GenBank/DDBJ whole genome shotgun (WGS) entry which is preliminary data.</text>
</comment>
<keyword evidence="3 7" id="KW-0489">Methyltransferase</keyword>
<evidence type="ECO:0000256" key="5">
    <source>
        <dbReference type="ARBA" id="ARBA00022691"/>
    </source>
</evidence>
<dbReference type="UniPathway" id="UPA00148"/>
<dbReference type="InterPro" id="IPR029063">
    <property type="entry name" value="SAM-dependent_MTases_sf"/>
</dbReference>
<dbReference type="CDD" id="cd11644">
    <property type="entry name" value="Precorrin-6Y-MT"/>
    <property type="match status" value="1"/>
</dbReference>
<reference evidence="7 8" key="1">
    <citation type="submission" date="2014-09" db="EMBL/GenBank/DDBJ databases">
        <authorList>
            <person name="McGinnis J.M."/>
            <person name="Wolfgang W.J."/>
        </authorList>
    </citation>
    <scope>NUCLEOTIDE SEQUENCE [LARGE SCALE GENOMIC DNA]</scope>
    <source>
        <strain evidence="7 8">5503</strain>
    </source>
</reference>
<reference evidence="7 8" key="2">
    <citation type="submission" date="2014-10" db="EMBL/GenBank/DDBJ databases">
        <title>Paracoccus sanguinis sp. nov., isolated from clinical specimens of New York State patients.</title>
        <authorList>
            <person name="Mingle L.A."/>
            <person name="Cole J.A."/>
            <person name="Lapierre P."/>
            <person name="Musser K.A."/>
        </authorList>
    </citation>
    <scope>NUCLEOTIDE SEQUENCE [LARGE SCALE GENOMIC DNA]</scope>
    <source>
        <strain evidence="7 8">5503</strain>
    </source>
</reference>
<evidence type="ECO:0000256" key="1">
    <source>
        <dbReference type="ARBA" id="ARBA00004953"/>
    </source>
</evidence>
<keyword evidence="2" id="KW-0169">Cobalamin biosynthesis</keyword>
<dbReference type="NCBIfam" id="TIGR02467">
    <property type="entry name" value="CbiE"/>
    <property type="match status" value="1"/>
</dbReference>
<dbReference type="SUPFAM" id="SSF53335">
    <property type="entry name" value="S-adenosyl-L-methionine-dependent methyltransferases"/>
    <property type="match status" value="1"/>
</dbReference>
<feature type="domain" description="Tetrapyrrole methylase" evidence="6">
    <location>
        <begin position="5"/>
        <end position="183"/>
    </location>
</feature>
<accession>A0A099GH52</accession>
<evidence type="ECO:0000256" key="3">
    <source>
        <dbReference type="ARBA" id="ARBA00022603"/>
    </source>
</evidence>
<dbReference type="GO" id="GO:0009236">
    <property type="term" value="P:cobalamin biosynthetic process"/>
    <property type="evidence" value="ECO:0007669"/>
    <property type="project" value="UniProtKB-UniPathway"/>
</dbReference>
<evidence type="ECO:0000313" key="7">
    <source>
        <dbReference type="EMBL" id="KGJ22180.1"/>
    </source>
</evidence>
<dbReference type="GO" id="GO:0008276">
    <property type="term" value="F:protein methyltransferase activity"/>
    <property type="evidence" value="ECO:0007669"/>
    <property type="project" value="InterPro"/>
</dbReference>